<dbReference type="OrthoDB" id="5464at2759"/>
<keyword evidence="6" id="KW-0274">FAD</keyword>
<keyword evidence="9" id="KW-1185">Reference proteome</keyword>
<dbReference type="SUPFAM" id="SSF51730">
    <property type="entry name" value="FAD-linked oxidoreductase"/>
    <property type="match status" value="1"/>
</dbReference>
<evidence type="ECO:0000256" key="3">
    <source>
        <dbReference type="ARBA" id="ARBA00022837"/>
    </source>
</evidence>
<evidence type="ECO:0000313" key="9">
    <source>
        <dbReference type="Proteomes" id="UP000186922"/>
    </source>
</evidence>
<sequence>MGLLNYRLRLAQQANHTWKRHQVTQRAVPKIKDIPKVDSLKSSKALAGSPPLPLFKDHDVSPDILAKRADPHWTPIYPSPPSRIPIDLTFENYKECYQSKTTGEIVRALLVLNLCRISWIGDHSLQLIRIARKTLGKKLFELAMKATFYGHFVGGEDPERLKPLVERLRQFGVKSILDYSAEEDVSSETASKKEMSIVPKDVQEMSSKEGQSAVLRQFNPSENFGDRRKDVVSARTYLYENEVQCEKHMATFLKCIDAVSGTTYSTGFAAIKLTALGRPELLMRLSAALVESRRYFNHILGLDEDTEPMVMRRTKVEDFKHYLTERGIFVEKPEIQEWLGHIDTNRDGVVDLFEWGDVIDQTKKLDRLLRVPVPFAGPEGVQFKSLLKKFTDEDEEMFYNMMRRLKIITEHAVSKEVRMMIDAEQTYFQPAISRLTIELMRRYNRDKAYVFNTYQCYLKNTYQDFITHLELSRKEDFFFGAKIVRGAYIKQERDRAAQLNYPDPTQPDFESTTENYERVVETALEEVVARGVKDRKVAIMMATHNEGTVRFTVQKMKELGIAPADRVVCFGQLLGMCDQISFNLGQAGYSIYKYVPYGEVEEVLPYLSRRALENKGVLEKTAKERRLLGKELGRRLMSGQLMYTPKGDYWPV</sequence>
<evidence type="ECO:0000256" key="6">
    <source>
        <dbReference type="RuleBase" id="RU364054"/>
    </source>
</evidence>
<dbReference type="PROSITE" id="PS50222">
    <property type="entry name" value="EF_HAND_2"/>
    <property type="match status" value="1"/>
</dbReference>
<keyword evidence="4 6" id="KW-0560">Oxidoreductase</keyword>
<dbReference type="Gene3D" id="3.20.20.220">
    <property type="match status" value="2"/>
</dbReference>
<dbReference type="InterPro" id="IPR018247">
    <property type="entry name" value="EF_Hand_1_Ca_BS"/>
</dbReference>
<evidence type="ECO:0000256" key="2">
    <source>
        <dbReference type="ARBA" id="ARBA00005869"/>
    </source>
</evidence>
<comment type="pathway">
    <text evidence="1">Amino-acid degradation; L-proline degradation into L-glutamate; L-glutamate from L-proline: step 1/2.</text>
</comment>
<dbReference type="STRING" id="947166.A0A1D1VXT3"/>
<comment type="caution">
    <text evidence="8">The sequence shown here is derived from an EMBL/GenBank/DDBJ whole genome shotgun (WGS) entry which is preliminary data.</text>
</comment>
<dbReference type="GO" id="GO:0004657">
    <property type="term" value="F:proline dehydrogenase activity"/>
    <property type="evidence" value="ECO:0007669"/>
    <property type="project" value="UniProtKB-EC"/>
</dbReference>
<evidence type="ECO:0000256" key="4">
    <source>
        <dbReference type="ARBA" id="ARBA00023002"/>
    </source>
</evidence>
<comment type="similarity">
    <text evidence="2 6">Belongs to the proline oxidase family.</text>
</comment>
<keyword evidence="3" id="KW-0106">Calcium</keyword>
<evidence type="ECO:0000313" key="8">
    <source>
        <dbReference type="EMBL" id="GAV05766.1"/>
    </source>
</evidence>
<dbReference type="Pfam" id="PF01619">
    <property type="entry name" value="Pro_dh"/>
    <property type="match status" value="1"/>
</dbReference>
<feature type="domain" description="EF-hand" evidence="7">
    <location>
        <begin position="330"/>
        <end position="365"/>
    </location>
</feature>
<dbReference type="InterPro" id="IPR002048">
    <property type="entry name" value="EF_hand_dom"/>
</dbReference>
<dbReference type="GO" id="GO:0071949">
    <property type="term" value="F:FAD binding"/>
    <property type="evidence" value="ECO:0007669"/>
    <property type="project" value="TreeGrafter"/>
</dbReference>
<dbReference type="EC" id="1.5.5.2" evidence="6"/>
<keyword evidence="5 6" id="KW-0642">Proline metabolism</keyword>
<keyword evidence="6" id="KW-0285">Flavoprotein</keyword>
<evidence type="ECO:0000259" key="7">
    <source>
        <dbReference type="PROSITE" id="PS50222"/>
    </source>
</evidence>
<dbReference type="GO" id="GO:0005739">
    <property type="term" value="C:mitochondrion"/>
    <property type="evidence" value="ECO:0007669"/>
    <property type="project" value="TreeGrafter"/>
</dbReference>
<comment type="function">
    <text evidence="6">Converts proline to delta-1-pyrroline-5-carboxylate.</text>
</comment>
<dbReference type="PANTHER" id="PTHR13914">
    <property type="entry name" value="PROLINE OXIDASE"/>
    <property type="match status" value="1"/>
</dbReference>
<comment type="cofactor">
    <cofactor evidence="6">
        <name>FAD</name>
        <dbReference type="ChEBI" id="CHEBI:57692"/>
    </cofactor>
</comment>
<evidence type="ECO:0000256" key="5">
    <source>
        <dbReference type="ARBA" id="ARBA00023062"/>
    </source>
</evidence>
<dbReference type="EMBL" id="BDGG01000012">
    <property type="protein sequence ID" value="GAV05766.1"/>
    <property type="molecule type" value="Genomic_DNA"/>
</dbReference>
<organism evidence="8 9">
    <name type="scientific">Ramazzottius varieornatus</name>
    <name type="common">Water bear</name>
    <name type="synonym">Tardigrade</name>
    <dbReference type="NCBI Taxonomy" id="947166"/>
    <lineage>
        <taxon>Eukaryota</taxon>
        <taxon>Metazoa</taxon>
        <taxon>Ecdysozoa</taxon>
        <taxon>Tardigrada</taxon>
        <taxon>Eutardigrada</taxon>
        <taxon>Parachela</taxon>
        <taxon>Hypsibioidea</taxon>
        <taxon>Ramazzottiidae</taxon>
        <taxon>Ramazzottius</taxon>
    </lineage>
</organism>
<dbReference type="InterPro" id="IPR029041">
    <property type="entry name" value="FAD-linked_oxidoreductase-like"/>
</dbReference>
<accession>A0A1D1VXT3</accession>
<dbReference type="AlphaFoldDB" id="A0A1D1VXT3"/>
<reference evidence="8 9" key="1">
    <citation type="journal article" date="2016" name="Nat. Commun.">
        <title>Extremotolerant tardigrade genome and improved radiotolerance of human cultured cells by tardigrade-unique protein.</title>
        <authorList>
            <person name="Hashimoto T."/>
            <person name="Horikawa D.D."/>
            <person name="Saito Y."/>
            <person name="Kuwahara H."/>
            <person name="Kozuka-Hata H."/>
            <person name="Shin-I T."/>
            <person name="Minakuchi Y."/>
            <person name="Ohishi K."/>
            <person name="Motoyama A."/>
            <person name="Aizu T."/>
            <person name="Enomoto A."/>
            <person name="Kondo K."/>
            <person name="Tanaka S."/>
            <person name="Hara Y."/>
            <person name="Koshikawa S."/>
            <person name="Sagara H."/>
            <person name="Miura T."/>
            <person name="Yokobori S."/>
            <person name="Miyagawa K."/>
            <person name="Suzuki Y."/>
            <person name="Kubo T."/>
            <person name="Oyama M."/>
            <person name="Kohara Y."/>
            <person name="Fujiyama A."/>
            <person name="Arakawa K."/>
            <person name="Katayama T."/>
            <person name="Toyoda A."/>
            <person name="Kunieda T."/>
        </authorList>
    </citation>
    <scope>NUCLEOTIDE SEQUENCE [LARGE SCALE GENOMIC DNA]</scope>
    <source>
        <strain evidence="8 9">YOKOZUNA-1</strain>
    </source>
</reference>
<dbReference type="Proteomes" id="UP000186922">
    <property type="component" value="Unassembled WGS sequence"/>
</dbReference>
<name>A0A1D1VXT3_RAMVA</name>
<proteinExistence type="inferred from homology"/>
<dbReference type="PROSITE" id="PS00018">
    <property type="entry name" value="EF_HAND_1"/>
    <property type="match status" value="1"/>
</dbReference>
<dbReference type="InterPro" id="IPR011992">
    <property type="entry name" value="EF-hand-dom_pair"/>
</dbReference>
<gene>
    <name evidence="8" type="primary">RvY_15846-1</name>
    <name evidence="8" type="synonym">RvY_15846.1</name>
    <name evidence="8" type="ORF">RvY_15846</name>
</gene>
<dbReference type="SUPFAM" id="SSF47473">
    <property type="entry name" value="EF-hand"/>
    <property type="match status" value="1"/>
</dbReference>
<dbReference type="InterPro" id="IPR002872">
    <property type="entry name" value="Proline_DH_dom"/>
</dbReference>
<evidence type="ECO:0000256" key="1">
    <source>
        <dbReference type="ARBA" id="ARBA00004739"/>
    </source>
</evidence>
<dbReference type="PANTHER" id="PTHR13914:SF0">
    <property type="entry name" value="PROLINE DEHYDROGENASE 1, MITOCHONDRIAL"/>
    <property type="match status" value="1"/>
</dbReference>
<comment type="catalytic activity">
    <reaction evidence="6">
        <text>L-proline + a quinone = (S)-1-pyrroline-5-carboxylate + a quinol + H(+)</text>
        <dbReference type="Rhea" id="RHEA:23784"/>
        <dbReference type="ChEBI" id="CHEBI:15378"/>
        <dbReference type="ChEBI" id="CHEBI:17388"/>
        <dbReference type="ChEBI" id="CHEBI:24646"/>
        <dbReference type="ChEBI" id="CHEBI:60039"/>
        <dbReference type="ChEBI" id="CHEBI:132124"/>
        <dbReference type="EC" id="1.5.5.2"/>
    </reaction>
</comment>
<protein>
    <recommendedName>
        <fullName evidence="6">Proline dehydrogenase</fullName>
        <ecNumber evidence="6">1.5.5.2</ecNumber>
    </recommendedName>
</protein>
<dbReference type="InterPro" id="IPR015659">
    <property type="entry name" value="Proline_oxidase"/>
</dbReference>
<dbReference type="GO" id="GO:0005509">
    <property type="term" value="F:calcium ion binding"/>
    <property type="evidence" value="ECO:0007669"/>
    <property type="project" value="InterPro"/>
</dbReference>
<dbReference type="GO" id="GO:0010133">
    <property type="term" value="P:L-proline catabolic process to L-glutamate"/>
    <property type="evidence" value="ECO:0007669"/>
    <property type="project" value="TreeGrafter"/>
</dbReference>